<dbReference type="Proteomes" id="UP000000420">
    <property type="component" value="Chromosome"/>
</dbReference>
<dbReference type="AlphaFoldDB" id="A0A0H2XCT5"/>
<feature type="chain" id="PRO_5002601223" description="Secreted protein" evidence="1">
    <location>
        <begin position="24"/>
        <end position="291"/>
    </location>
</feature>
<name>A0A0H2XCT5_XANC8</name>
<proteinExistence type="predicted"/>
<dbReference type="KEGG" id="xcb:XC_4270"/>
<evidence type="ECO:0000313" key="3">
    <source>
        <dbReference type="Proteomes" id="UP000000420"/>
    </source>
</evidence>
<evidence type="ECO:0000313" key="2">
    <source>
        <dbReference type="EMBL" id="AAY51308.1"/>
    </source>
</evidence>
<protein>
    <recommendedName>
        <fullName evidence="4">Secreted protein</fullName>
    </recommendedName>
</protein>
<dbReference type="RefSeq" id="WP_011039247.1">
    <property type="nucleotide sequence ID" value="NC_007086.1"/>
</dbReference>
<accession>A0A0H2XCT5</accession>
<gene>
    <name evidence="2" type="ordered locus">XC_4270</name>
</gene>
<dbReference type="EMBL" id="CP000050">
    <property type="protein sequence ID" value="AAY51308.1"/>
    <property type="molecule type" value="Genomic_DNA"/>
</dbReference>
<dbReference type="HOGENOM" id="CLU_983350_0_0_6"/>
<evidence type="ECO:0008006" key="4">
    <source>
        <dbReference type="Google" id="ProtNLM"/>
    </source>
</evidence>
<dbReference type="CDD" id="cd20897">
    <property type="entry name" value="Smlt3025-like"/>
    <property type="match status" value="1"/>
</dbReference>
<feature type="signal peptide" evidence="1">
    <location>
        <begin position="1"/>
        <end position="23"/>
    </location>
</feature>
<organism evidence="2 3">
    <name type="scientific">Xanthomonas campestris pv. campestris (strain 8004)</name>
    <dbReference type="NCBI Taxonomy" id="314565"/>
    <lineage>
        <taxon>Bacteria</taxon>
        <taxon>Pseudomonadati</taxon>
        <taxon>Pseudomonadota</taxon>
        <taxon>Gammaproteobacteria</taxon>
        <taxon>Lysobacterales</taxon>
        <taxon>Lysobacteraceae</taxon>
        <taxon>Xanthomonas</taxon>
    </lineage>
</organism>
<evidence type="ECO:0000256" key="1">
    <source>
        <dbReference type="SAM" id="SignalP"/>
    </source>
</evidence>
<dbReference type="InterPro" id="IPR049732">
    <property type="entry name" value="Smlt3025-like"/>
</dbReference>
<reference evidence="2 3" key="1">
    <citation type="journal article" date="2005" name="Genome Res.">
        <title>Comparative and functional genomic analyses of the pathogenicity of phytopathogen Xanthomonas campestris pv. campestris.</title>
        <authorList>
            <person name="Qian W."/>
            <person name="Jia Y."/>
            <person name="Ren S.X."/>
            <person name="He Y.Q."/>
            <person name="Feng J.X."/>
            <person name="Lu L.F."/>
            <person name="Sun Q."/>
            <person name="Ying G."/>
            <person name="Tang D.J."/>
            <person name="Tang H."/>
            <person name="Wu W."/>
            <person name="Hao P."/>
            <person name="Wang L."/>
            <person name="Jiang B.L."/>
            <person name="Zeng S."/>
            <person name="Gu W.Y."/>
            <person name="Lu G."/>
            <person name="Rong L."/>
            <person name="Tian Y."/>
            <person name="Yao Z."/>
            <person name="Fu G."/>
            <person name="Chen B."/>
            <person name="Fang R."/>
            <person name="Qiang B."/>
            <person name="Chen Z."/>
            <person name="Zhao G.P."/>
            <person name="Tang J.L."/>
            <person name="He C."/>
        </authorList>
    </citation>
    <scope>NUCLEOTIDE SEQUENCE [LARGE SCALE GENOMIC DNA]</scope>
    <source>
        <strain evidence="2 3">8004</strain>
    </source>
</reference>
<sequence>MRHPLALAGLACMVLGFSVPGCSATQTGANTMTNEQGCVRQRGGPQDPGTSPPPVMEACLGPYKLQIPANYFDDQMGPNFDGSFGLYLEYPELNAFAPGERAHLKLDVATRTVNIGYRYLDRVDPDAFLRRQYTPDGATQDTPEADINTRTKGEEIHGLTPYYANVAAYREHYLAQGLKPSNSIMEASYYKDWYVSRDAKGNIDTIIKCTSRAVEPSGVEFREGKLVRSKERELPSCEHVFVIPEMKVAVEIDYVRVALKDWKKIQDRARSALKTSCRRPPAPERLPATRR</sequence>
<keyword evidence="1" id="KW-0732">Signal</keyword>